<reference evidence="9" key="1">
    <citation type="submission" date="2020-05" db="UniProtKB">
        <authorList>
            <consortium name="EnsemblMetazoa"/>
        </authorList>
    </citation>
    <scope>IDENTIFICATION</scope>
    <source>
        <strain evidence="9">USDA</strain>
    </source>
</reference>
<dbReference type="AlphaFoldDB" id="A0A1I8PD44"/>
<dbReference type="EnsemblMetazoa" id="SCAU006920-RB">
    <property type="protein sequence ID" value="SCAU006920-PB"/>
    <property type="gene ID" value="SCAU006920"/>
</dbReference>
<dbReference type="PANTHER" id="PTHR11969:SF99">
    <property type="entry name" value="MAX-BINDING PROTEIN MNT"/>
    <property type="match status" value="1"/>
</dbReference>
<dbReference type="GO" id="GO:0046983">
    <property type="term" value="F:protein dimerization activity"/>
    <property type="evidence" value="ECO:0007669"/>
    <property type="project" value="InterPro"/>
</dbReference>
<dbReference type="GO" id="GO:0000978">
    <property type="term" value="F:RNA polymerase II cis-regulatory region sequence-specific DNA binding"/>
    <property type="evidence" value="ECO:0007669"/>
    <property type="project" value="TreeGrafter"/>
</dbReference>
<feature type="compositionally biased region" description="Polar residues" evidence="7">
    <location>
        <begin position="496"/>
        <end position="506"/>
    </location>
</feature>
<evidence type="ECO:0000313" key="10">
    <source>
        <dbReference type="Proteomes" id="UP000095300"/>
    </source>
</evidence>
<dbReference type="SMART" id="SM00353">
    <property type="entry name" value="HLH"/>
    <property type="match status" value="1"/>
</dbReference>
<evidence type="ECO:0000256" key="1">
    <source>
        <dbReference type="ARBA" id="ARBA00004123"/>
    </source>
</evidence>
<feature type="compositionally biased region" description="Polar residues" evidence="7">
    <location>
        <begin position="1168"/>
        <end position="1183"/>
    </location>
</feature>
<feature type="compositionally biased region" description="Basic residues" evidence="7">
    <location>
        <begin position="399"/>
        <end position="411"/>
    </location>
</feature>
<feature type="region of interest" description="Disordered" evidence="7">
    <location>
        <begin position="1161"/>
        <end position="1183"/>
    </location>
</feature>
<proteinExistence type="predicted"/>
<feature type="region of interest" description="Disordered" evidence="7">
    <location>
        <begin position="962"/>
        <end position="1006"/>
    </location>
</feature>
<comment type="subcellular location">
    <subcellularLocation>
        <location evidence="1">Nucleus</location>
    </subcellularLocation>
</comment>
<dbReference type="Gene3D" id="4.10.280.10">
    <property type="entry name" value="Helix-loop-helix DNA-binding domain"/>
    <property type="match status" value="1"/>
</dbReference>
<keyword evidence="5" id="KW-0539">Nucleus</keyword>
<evidence type="ECO:0000256" key="5">
    <source>
        <dbReference type="ARBA" id="ARBA00023242"/>
    </source>
</evidence>
<feature type="compositionally biased region" description="Basic and acidic residues" evidence="7">
    <location>
        <begin position="423"/>
        <end position="434"/>
    </location>
</feature>
<dbReference type="Pfam" id="PF00010">
    <property type="entry name" value="HLH"/>
    <property type="match status" value="1"/>
</dbReference>
<protein>
    <recommendedName>
        <fullName evidence="8">BHLH domain-containing protein</fullName>
    </recommendedName>
</protein>
<evidence type="ECO:0000256" key="3">
    <source>
        <dbReference type="ARBA" id="ARBA00023125"/>
    </source>
</evidence>
<dbReference type="Proteomes" id="UP000095300">
    <property type="component" value="Unassembled WGS sequence"/>
</dbReference>
<feature type="domain" description="BHLH" evidence="8">
    <location>
        <begin position="565"/>
        <end position="618"/>
    </location>
</feature>
<dbReference type="VEuPathDB" id="VectorBase:SCAU006920"/>
<keyword evidence="4" id="KW-0804">Transcription</keyword>
<feature type="compositionally biased region" description="Low complexity" evidence="7">
    <location>
        <begin position="858"/>
        <end position="876"/>
    </location>
</feature>
<keyword evidence="6" id="KW-0175">Coiled coil</keyword>
<dbReference type="SUPFAM" id="SSF47459">
    <property type="entry name" value="HLH, helix-loop-helix DNA-binding domain"/>
    <property type="match status" value="1"/>
</dbReference>
<dbReference type="GO" id="GO:0005634">
    <property type="term" value="C:nucleus"/>
    <property type="evidence" value="ECO:0007669"/>
    <property type="project" value="UniProtKB-SubCell"/>
</dbReference>
<evidence type="ECO:0000256" key="4">
    <source>
        <dbReference type="ARBA" id="ARBA00023163"/>
    </source>
</evidence>
<feature type="compositionally biased region" description="Low complexity" evidence="7">
    <location>
        <begin position="682"/>
        <end position="717"/>
    </location>
</feature>
<accession>A0A1I8PD44</accession>
<feature type="region of interest" description="Disordered" evidence="7">
    <location>
        <begin position="677"/>
        <end position="721"/>
    </location>
</feature>
<feature type="region of interest" description="Disordered" evidence="7">
    <location>
        <begin position="224"/>
        <end position="247"/>
    </location>
</feature>
<feature type="compositionally biased region" description="Low complexity" evidence="7">
    <location>
        <begin position="507"/>
        <end position="518"/>
    </location>
</feature>
<keyword evidence="2" id="KW-0805">Transcription regulation</keyword>
<feature type="coiled-coil region" evidence="6">
    <location>
        <begin position="608"/>
        <end position="642"/>
    </location>
</feature>
<evidence type="ECO:0000256" key="6">
    <source>
        <dbReference type="SAM" id="Coils"/>
    </source>
</evidence>
<name>A0A1I8PD44_STOCA</name>
<keyword evidence="10" id="KW-1185">Reference proteome</keyword>
<evidence type="ECO:0000256" key="2">
    <source>
        <dbReference type="ARBA" id="ARBA00023015"/>
    </source>
</evidence>
<evidence type="ECO:0000256" key="7">
    <source>
        <dbReference type="SAM" id="MobiDB-lite"/>
    </source>
</evidence>
<feature type="region of interest" description="Disordered" evidence="7">
    <location>
        <begin position="462"/>
        <end position="567"/>
    </location>
</feature>
<sequence>MWHPALSTSNKPLQTELYANAALPPPPPMGAPDDISLANLVNLTKLHENELMAKPQTSSTATSHSMAASVGAANASPSTAAAAVAAAAAMYYNASNVLLQNSPLSLMAQLQQYMRNQVRTCPKSPAIPSTPWPATAIAEASNGHLLLAPSELAANGLMATRVTNSTLPLRCEDAIPSELVTSTRSASAPVNNSVIDLMPLDVLADTFIRLNALHLSQQTTTVTQTSLQPAVIQSPASSHSPSRGVGDDSFGSVAAAAAAAMLSMRTSPLPVNAAATAPAPSLAIVPAPPTTIPSPAFVHNNHPLFKPYFYMDSQQQYLNKVTAINALNASSIKTIPSARAASLPAYSDMHNYSSKPSLTGFKNSLSKNSLLRGSLCLPPRTSSKSPAVNCDLKRTLRKRSDHFLHKQKSPKSKSYDTSSLQGHRAEVSGDRELNEGEVDESLLPPPKKKWIRHYLNANHQMHVQNSNNGNHNHHSSNVSGSGSSNSNSMMVDDIPPTQQHSGGYATSTSSSISNSQHSPPRQGAGNHFIHMMNAAAASQQGGSAGGNPHVTPRRRTISSTSNGAGTREVHNKLEKNRRAHLKECYEALKNQLSLKDEDRRKTSNLAILGEALKCVQHYQKQKQELEAQWEHLANEKINKQKRIVFLKRELGPKYEQIFSGIFPDIEIGSIPSESDTITDVHSLSSGRGSTLYSSSSSLSSGGSNGSNSNGSSNAMSSPVGAGLQTAMPTAISPVITKINNNNNSNSSTSPISINGNNLMLQQQPQRKHPTTTIATTTIQAVAIPTQVVTGLGGGNTAGTATVTINGGGGGNNSPTAVSSNALVTFGGSTMPLSLTAKNISATAITRGSPTPSTPSPSPSSSSGVSSSSSLISSSPPINGVISNGRNVTVNIPNGLKLQAATVNGVTGTVIGNGATSAAATIIATSAPAQGVNNTNNAAALVNSHFPSQQQISGGRKKTLSLVGSSNNHHHGTDNAMAKNHQHHQHLPQTHHHKQTQNHQQSTEDGEQPAKLLKVFSGSGGIGVLSGMGVSSNPQREGVTATNVTSHAQTITHANNSLLGGSGDNSKLPPTSDKLLTNGFAAASSPFAASELCRLPGGAELNILPASSSTALNGIKIGGPNTNATTTTLATAFYHANGKITFTNNLPAVTSSAAATTTLLPSVSSSSTMPNRTTSTNGILLNGTDTSSVAPPPLLAAPPSGMSTAKLSSLHFPSNFAQLLAAANATSNNQTTTNTNTFVTSSNYGVHVSGPSNITNLTAMESPKSKSTIVGWRTGATTTN</sequence>
<dbReference type="GO" id="GO:0000981">
    <property type="term" value="F:DNA-binding transcription factor activity, RNA polymerase II-specific"/>
    <property type="evidence" value="ECO:0007669"/>
    <property type="project" value="TreeGrafter"/>
</dbReference>
<feature type="region of interest" description="Disordered" evidence="7">
    <location>
        <begin position="399"/>
        <end position="444"/>
    </location>
</feature>
<gene>
    <name evidence="9" type="primary">106080848</name>
</gene>
<dbReference type="InterPro" id="IPR011598">
    <property type="entry name" value="bHLH_dom"/>
</dbReference>
<feature type="region of interest" description="Disordered" evidence="7">
    <location>
        <begin position="844"/>
        <end position="881"/>
    </location>
</feature>
<feature type="compositionally biased region" description="Basic residues" evidence="7">
    <location>
        <begin position="979"/>
        <end position="995"/>
    </location>
</feature>
<dbReference type="OrthoDB" id="5920083at2759"/>
<dbReference type="InterPro" id="IPR036638">
    <property type="entry name" value="HLH_DNA-bd_sf"/>
</dbReference>
<dbReference type="PANTHER" id="PTHR11969">
    <property type="entry name" value="MAX DIMERIZATION, MAD"/>
    <property type="match status" value="1"/>
</dbReference>
<evidence type="ECO:0000313" key="9">
    <source>
        <dbReference type="EnsemblMetazoa" id="SCAU006920-PB"/>
    </source>
</evidence>
<organism evidence="9 10">
    <name type="scientific">Stomoxys calcitrans</name>
    <name type="common">Stable fly</name>
    <name type="synonym">Conops calcitrans</name>
    <dbReference type="NCBI Taxonomy" id="35570"/>
    <lineage>
        <taxon>Eukaryota</taxon>
        <taxon>Metazoa</taxon>
        <taxon>Ecdysozoa</taxon>
        <taxon>Arthropoda</taxon>
        <taxon>Hexapoda</taxon>
        <taxon>Insecta</taxon>
        <taxon>Pterygota</taxon>
        <taxon>Neoptera</taxon>
        <taxon>Endopterygota</taxon>
        <taxon>Diptera</taxon>
        <taxon>Brachycera</taxon>
        <taxon>Muscomorpha</taxon>
        <taxon>Muscoidea</taxon>
        <taxon>Muscidae</taxon>
        <taxon>Stomoxys</taxon>
    </lineage>
</organism>
<evidence type="ECO:0000259" key="8">
    <source>
        <dbReference type="PROSITE" id="PS50888"/>
    </source>
</evidence>
<dbReference type="PROSITE" id="PS50888">
    <property type="entry name" value="BHLH"/>
    <property type="match status" value="1"/>
</dbReference>
<keyword evidence="3" id="KW-0238">DNA-binding</keyword>
<feature type="compositionally biased region" description="Low complexity" evidence="7">
    <location>
        <begin position="465"/>
        <end position="488"/>
    </location>
</feature>